<proteinExistence type="predicted"/>
<dbReference type="RefSeq" id="WP_005994725.1">
    <property type="nucleotide sequence ID" value="NZ_AECZ01000018.1"/>
</dbReference>
<name>E1JYM6_SOLFR</name>
<keyword evidence="2" id="KW-1185">Reference proteome</keyword>
<dbReference type="STRING" id="596151.DesfrDRAFT_2725"/>
<organism evidence="1 2">
    <name type="scientific">Solidesulfovibrio fructosivorans JJ]</name>
    <dbReference type="NCBI Taxonomy" id="596151"/>
    <lineage>
        <taxon>Bacteria</taxon>
        <taxon>Pseudomonadati</taxon>
        <taxon>Thermodesulfobacteriota</taxon>
        <taxon>Desulfovibrionia</taxon>
        <taxon>Desulfovibrionales</taxon>
        <taxon>Desulfovibrionaceae</taxon>
        <taxon>Solidesulfovibrio</taxon>
    </lineage>
</organism>
<dbReference type="Proteomes" id="UP000006250">
    <property type="component" value="Unassembled WGS sequence"/>
</dbReference>
<dbReference type="InterPro" id="IPR013406">
    <property type="entry name" value="CHP02574_addiction_mod"/>
</dbReference>
<gene>
    <name evidence="1" type="ORF">DesfrDRAFT_2725</name>
</gene>
<protein>
    <submittedName>
        <fullName evidence="1">Putative addiction module component CHP02574 family protein</fullName>
    </submittedName>
</protein>
<accession>E1JYM6</accession>
<dbReference type="Pfam" id="PF09720">
    <property type="entry name" value="Unstab_antitox"/>
    <property type="match status" value="1"/>
</dbReference>
<evidence type="ECO:0000313" key="2">
    <source>
        <dbReference type="Proteomes" id="UP000006250"/>
    </source>
</evidence>
<comment type="caution">
    <text evidence="1">The sequence shown here is derived from an EMBL/GenBank/DDBJ whole genome shotgun (WGS) entry which is preliminary data.</text>
</comment>
<dbReference type="EMBL" id="AECZ01000018">
    <property type="protein sequence ID" value="EFL50610.1"/>
    <property type="molecule type" value="Genomic_DNA"/>
</dbReference>
<evidence type="ECO:0000313" key="1">
    <source>
        <dbReference type="EMBL" id="EFL50610.1"/>
    </source>
</evidence>
<reference evidence="1 2" key="1">
    <citation type="submission" date="2010-08" db="EMBL/GenBank/DDBJ databases">
        <title>The draft genome of Desulfovibrio fructosovorans JJ.</title>
        <authorList>
            <consortium name="US DOE Joint Genome Institute (JGI-PGF)"/>
            <person name="Lucas S."/>
            <person name="Copeland A."/>
            <person name="Lapidus A."/>
            <person name="Cheng J.-F."/>
            <person name="Bruce D."/>
            <person name="Goodwin L."/>
            <person name="Pitluck S."/>
            <person name="Land M.L."/>
            <person name="Hauser L."/>
            <person name="Chang Y.-J."/>
            <person name="Jeffries C."/>
            <person name="Wall J.D."/>
            <person name="Stahl D.A."/>
            <person name="Arkin A.P."/>
            <person name="Dehal P."/>
            <person name="Stolyar S.M."/>
            <person name="Hazen T.C."/>
            <person name="Woyke T.J."/>
        </authorList>
    </citation>
    <scope>NUCLEOTIDE SEQUENCE [LARGE SCALE GENOMIC DNA]</scope>
    <source>
        <strain evidence="1 2">JJ</strain>
    </source>
</reference>
<dbReference type="AlphaFoldDB" id="E1JYM6"/>
<sequence length="72" mass="7848">MKAQTQLLQQVLELDPVSRAELIDAALASFDAAGAQAIDAAWAREAESRIDAYEAGQVRARSARDVFEDLSR</sequence>